<keyword evidence="2" id="KW-1185">Reference proteome</keyword>
<feature type="non-terminal residue" evidence="1">
    <location>
        <position position="64"/>
    </location>
</feature>
<comment type="caution">
    <text evidence="1">The sequence shown here is derived from an EMBL/GenBank/DDBJ whole genome shotgun (WGS) entry which is preliminary data.</text>
</comment>
<gene>
    <name evidence="1" type="ORF">SPELUC_LOCUS14566</name>
</gene>
<feature type="non-terminal residue" evidence="1">
    <location>
        <position position="1"/>
    </location>
</feature>
<accession>A0ACA9QKV8</accession>
<dbReference type="Proteomes" id="UP000789366">
    <property type="component" value="Unassembled WGS sequence"/>
</dbReference>
<evidence type="ECO:0000313" key="2">
    <source>
        <dbReference type="Proteomes" id="UP000789366"/>
    </source>
</evidence>
<sequence>STLAEETILYRTFELINQIPLLRNKAIERTYQNQAKQKTYHDNQCRLSPGFEIGDKVLLEDAKK</sequence>
<proteinExistence type="predicted"/>
<name>A0ACA9QKV8_9GLOM</name>
<dbReference type="EMBL" id="CAJVPW010043528">
    <property type="protein sequence ID" value="CAG8752304.1"/>
    <property type="molecule type" value="Genomic_DNA"/>
</dbReference>
<evidence type="ECO:0000313" key="1">
    <source>
        <dbReference type="EMBL" id="CAG8752304.1"/>
    </source>
</evidence>
<reference evidence="1" key="1">
    <citation type="submission" date="2021-06" db="EMBL/GenBank/DDBJ databases">
        <authorList>
            <person name="Kallberg Y."/>
            <person name="Tangrot J."/>
            <person name="Rosling A."/>
        </authorList>
    </citation>
    <scope>NUCLEOTIDE SEQUENCE</scope>
    <source>
        <strain evidence="1">28 12/20/2015</strain>
    </source>
</reference>
<protein>
    <submittedName>
        <fullName evidence="1">13272_t:CDS:1</fullName>
    </submittedName>
</protein>
<organism evidence="1 2">
    <name type="scientific">Cetraspora pellucida</name>
    <dbReference type="NCBI Taxonomy" id="1433469"/>
    <lineage>
        <taxon>Eukaryota</taxon>
        <taxon>Fungi</taxon>
        <taxon>Fungi incertae sedis</taxon>
        <taxon>Mucoromycota</taxon>
        <taxon>Glomeromycotina</taxon>
        <taxon>Glomeromycetes</taxon>
        <taxon>Diversisporales</taxon>
        <taxon>Gigasporaceae</taxon>
        <taxon>Cetraspora</taxon>
    </lineage>
</organism>